<keyword evidence="6" id="KW-0862">Zinc</keyword>
<protein>
    <recommendedName>
        <fullName evidence="3">adenosine deaminase</fullName>
        <ecNumber evidence="3">3.5.4.4</ecNumber>
    </recommendedName>
</protein>
<keyword evidence="10" id="KW-1185">Reference proteome</keyword>
<sequence length="479" mass="55595">MSTYKSMKYFLALIIIVQLPTCLSAQEQKAAQYLQKIRNNEGELTAFMAQMPKGGDLHHHFSGSIYAEPLLEKAIKLDYYLNMESMAVAKEPSGKGGWKRLSEVSSEGRLDAMKNEIMRRWSVKDYYPAFYPSDQLFFESFDKYLPVLNEEYAPGMLELKNRAMAENVSYIETMFSPVYSQINFSDLAFFDTDLRHKASQSNQQAVLNLLEKLYGKLMQKEAMNQAVIWNNTFIQHLHDSLKIDDERFTMRYQKYVLRCKNPVELFKDIVISFMSANTSDLIVGVNMVTPEHGETSMKDYQLHMLMFQFCHQKFPRVKYSLHAGELAMGQVAPESLTWHIGEAIHTAKANRIGHGVGIPYEKNSYDLLRYMSKQKIPVEMNLVSNRFILQIKEDKHPIQLYHQFKVPLLISTDDAGVLRTSLTEQYVLLAKSYPFFSYAHIKELVFNSLDYSFIQEPEVKQKLRQDLAKRFKEFEAKIP</sequence>
<dbReference type="InterPro" id="IPR001365">
    <property type="entry name" value="A_deaminase_dom"/>
</dbReference>
<proteinExistence type="inferred from homology"/>
<keyword evidence="5" id="KW-0378">Hydrolase</keyword>
<accession>A0ABX0EW37</accession>
<evidence type="ECO:0000256" key="4">
    <source>
        <dbReference type="ARBA" id="ARBA00022723"/>
    </source>
</evidence>
<comment type="similarity">
    <text evidence="2">Belongs to the metallo-dependent hydrolases superfamily. Adenosine and AMP deaminases family.</text>
</comment>
<comment type="cofactor">
    <cofactor evidence="1">
        <name>Zn(2+)</name>
        <dbReference type="ChEBI" id="CHEBI:29105"/>
    </cofactor>
</comment>
<evidence type="ECO:0000256" key="2">
    <source>
        <dbReference type="ARBA" id="ARBA00006676"/>
    </source>
</evidence>
<reference evidence="9 10" key="1">
    <citation type="submission" date="2019-02" db="EMBL/GenBank/DDBJ databases">
        <title>Genome of a new Bacteroidetes strain.</title>
        <authorList>
            <person name="Pitt A."/>
        </authorList>
    </citation>
    <scope>NUCLEOTIDE SEQUENCE [LARGE SCALE GENOMIC DNA]</scope>
    <source>
        <strain evidence="9 10">50C-KIRBA</strain>
    </source>
</reference>
<dbReference type="InterPro" id="IPR032466">
    <property type="entry name" value="Metal_Hydrolase"/>
</dbReference>
<feature type="signal peptide" evidence="7">
    <location>
        <begin position="1"/>
        <end position="25"/>
    </location>
</feature>
<dbReference type="Pfam" id="PF00962">
    <property type="entry name" value="A_deaminase"/>
    <property type="match status" value="1"/>
</dbReference>
<keyword evidence="7" id="KW-0732">Signal</keyword>
<keyword evidence="4" id="KW-0479">Metal-binding</keyword>
<evidence type="ECO:0000256" key="3">
    <source>
        <dbReference type="ARBA" id="ARBA00012784"/>
    </source>
</evidence>
<name>A0ABX0EW37_9BACT</name>
<feature type="domain" description="Adenosine deaminase" evidence="8">
    <location>
        <begin position="256"/>
        <end position="468"/>
    </location>
</feature>
<feature type="chain" id="PRO_5047346740" description="adenosine deaminase" evidence="7">
    <location>
        <begin position="26"/>
        <end position="479"/>
    </location>
</feature>
<dbReference type="SUPFAM" id="SSF51556">
    <property type="entry name" value="Metallo-dependent hydrolases"/>
    <property type="match status" value="1"/>
</dbReference>
<organism evidence="9 10">
    <name type="scientific">Aquirufa beregesia</name>
    <dbReference type="NCBI Taxonomy" id="2516556"/>
    <lineage>
        <taxon>Bacteria</taxon>
        <taxon>Pseudomonadati</taxon>
        <taxon>Bacteroidota</taxon>
        <taxon>Cytophagia</taxon>
        <taxon>Cytophagales</taxon>
        <taxon>Flectobacillaceae</taxon>
        <taxon>Aquirufa</taxon>
    </lineage>
</organism>
<dbReference type="InterPro" id="IPR006330">
    <property type="entry name" value="Ado/ade_deaminase"/>
</dbReference>
<dbReference type="Gene3D" id="3.20.20.140">
    <property type="entry name" value="Metal-dependent hydrolases"/>
    <property type="match status" value="1"/>
</dbReference>
<comment type="caution">
    <text evidence="9">The sequence shown here is derived from an EMBL/GenBank/DDBJ whole genome shotgun (WGS) entry which is preliminary data.</text>
</comment>
<dbReference type="EMBL" id="SEWW01000002">
    <property type="protein sequence ID" value="NGZ43642.1"/>
    <property type="molecule type" value="Genomic_DNA"/>
</dbReference>
<evidence type="ECO:0000256" key="1">
    <source>
        <dbReference type="ARBA" id="ARBA00001947"/>
    </source>
</evidence>
<evidence type="ECO:0000256" key="6">
    <source>
        <dbReference type="ARBA" id="ARBA00022833"/>
    </source>
</evidence>
<evidence type="ECO:0000259" key="8">
    <source>
        <dbReference type="Pfam" id="PF00962"/>
    </source>
</evidence>
<evidence type="ECO:0000256" key="7">
    <source>
        <dbReference type="SAM" id="SignalP"/>
    </source>
</evidence>
<evidence type="ECO:0000313" key="10">
    <source>
        <dbReference type="Proteomes" id="UP001318301"/>
    </source>
</evidence>
<dbReference type="PANTHER" id="PTHR11409">
    <property type="entry name" value="ADENOSINE DEAMINASE"/>
    <property type="match status" value="1"/>
</dbReference>
<evidence type="ECO:0000313" key="9">
    <source>
        <dbReference type="EMBL" id="NGZ43642.1"/>
    </source>
</evidence>
<gene>
    <name evidence="9" type="ORF">EWU23_04055</name>
</gene>
<dbReference type="Proteomes" id="UP001318301">
    <property type="component" value="Unassembled WGS sequence"/>
</dbReference>
<dbReference type="EC" id="3.5.4.4" evidence="3"/>
<evidence type="ECO:0000256" key="5">
    <source>
        <dbReference type="ARBA" id="ARBA00022801"/>
    </source>
</evidence>
<dbReference type="RefSeq" id="WP_166229147.1">
    <property type="nucleotide sequence ID" value="NZ_CBCSIJ010000005.1"/>
</dbReference>
<dbReference type="PANTHER" id="PTHR11409:SF43">
    <property type="entry name" value="ADENOSINE DEAMINASE"/>
    <property type="match status" value="1"/>
</dbReference>